<feature type="compositionally biased region" description="Polar residues" evidence="1">
    <location>
        <begin position="304"/>
        <end position="315"/>
    </location>
</feature>
<evidence type="ECO:0000313" key="2">
    <source>
        <dbReference type="EMBL" id="KAL0959437.1"/>
    </source>
</evidence>
<feature type="region of interest" description="Disordered" evidence="1">
    <location>
        <begin position="28"/>
        <end position="55"/>
    </location>
</feature>
<organism evidence="2 3">
    <name type="scientific">Hohenbuehelia grisea</name>
    <dbReference type="NCBI Taxonomy" id="104357"/>
    <lineage>
        <taxon>Eukaryota</taxon>
        <taxon>Fungi</taxon>
        <taxon>Dikarya</taxon>
        <taxon>Basidiomycota</taxon>
        <taxon>Agaricomycotina</taxon>
        <taxon>Agaricomycetes</taxon>
        <taxon>Agaricomycetidae</taxon>
        <taxon>Agaricales</taxon>
        <taxon>Pleurotineae</taxon>
        <taxon>Pleurotaceae</taxon>
        <taxon>Hohenbuehelia</taxon>
    </lineage>
</organism>
<dbReference type="Proteomes" id="UP001556367">
    <property type="component" value="Unassembled WGS sequence"/>
</dbReference>
<sequence>MLDMSYSHPRGPSQPHVQKSYYTPLVMSSNHRHSRSPSVPSTYQENSSGNSQAGAHLYGLDQPSLVAQRQQAGIMALNDSVDTDMDQMITDVNLQAAAAAAAEAFQLLQHGDSLVNDPSTRSVTAAGASHIRSPDESAQEHVMNGSIPLSHSSHESHHHPSHHVFSPLPSPLNQSAGPYQYPLDDHSIHSSGYHPDSDSDQMAPDFTMDDDTHYMQGVQDGSVRAVTSRDGPINVQSVTAGEGSTPRPLEGSTTFSMCQSTPFMGSAAPAPLSTPGFVAYVSSRSPTPHFGASSTPTPHLLESRTPTPNFGESSPTPTPHLRDSRTPTPNFGESRMPTPNFGESRMPAPNHHYQGPSSNPAPSGNNDPASRRDIIEVVDSIRDLSSHVRDSTDVTRTLLD</sequence>
<dbReference type="EMBL" id="JASNQZ010000003">
    <property type="protein sequence ID" value="KAL0959437.1"/>
    <property type="molecule type" value="Genomic_DNA"/>
</dbReference>
<feature type="compositionally biased region" description="Polar residues" evidence="1">
    <location>
        <begin position="355"/>
        <end position="368"/>
    </location>
</feature>
<keyword evidence="3" id="KW-1185">Reference proteome</keyword>
<reference evidence="3" key="1">
    <citation type="submission" date="2024-06" db="EMBL/GenBank/DDBJ databases">
        <title>Multi-omics analyses provide insights into the biosynthesis of the anticancer antibiotic pleurotin in Hohenbuehelia grisea.</title>
        <authorList>
            <person name="Weaver J.A."/>
            <person name="Alberti F."/>
        </authorList>
    </citation>
    <scope>NUCLEOTIDE SEQUENCE [LARGE SCALE GENOMIC DNA]</scope>
    <source>
        <strain evidence="3">T-177</strain>
    </source>
</reference>
<protein>
    <submittedName>
        <fullName evidence="2">Uncharacterized protein</fullName>
    </submittedName>
</protein>
<evidence type="ECO:0000256" key="1">
    <source>
        <dbReference type="SAM" id="MobiDB-lite"/>
    </source>
</evidence>
<feature type="region of interest" description="Disordered" evidence="1">
    <location>
        <begin position="116"/>
        <end position="204"/>
    </location>
</feature>
<proteinExistence type="predicted"/>
<accession>A0ABR3JV72</accession>
<name>A0ABR3JV72_9AGAR</name>
<feature type="compositionally biased region" description="Polar residues" evidence="1">
    <location>
        <begin position="36"/>
        <end position="53"/>
    </location>
</feature>
<feature type="compositionally biased region" description="Polar residues" evidence="1">
    <location>
        <begin position="286"/>
        <end position="297"/>
    </location>
</feature>
<feature type="region of interest" description="Disordered" evidence="1">
    <location>
        <begin position="286"/>
        <end position="373"/>
    </location>
</feature>
<gene>
    <name evidence="2" type="ORF">HGRIS_014681</name>
</gene>
<comment type="caution">
    <text evidence="2">The sequence shown here is derived from an EMBL/GenBank/DDBJ whole genome shotgun (WGS) entry which is preliminary data.</text>
</comment>
<evidence type="ECO:0000313" key="3">
    <source>
        <dbReference type="Proteomes" id="UP001556367"/>
    </source>
</evidence>